<proteinExistence type="predicted"/>
<dbReference type="Pfam" id="PF09008">
    <property type="entry name" value="Head_binding"/>
    <property type="match status" value="1"/>
</dbReference>
<dbReference type="FunFam" id="2.170.14.10:FF:000001">
    <property type="entry name" value="Tail spike protein"/>
    <property type="match status" value="1"/>
</dbReference>
<feature type="domain" description="Bacteriophage P22 tailspike N-terminal" evidence="1">
    <location>
        <begin position="4"/>
        <end position="114"/>
    </location>
</feature>
<organism evidence="2 3">
    <name type="scientific">Escherichia albertii</name>
    <dbReference type="NCBI Taxonomy" id="208962"/>
    <lineage>
        <taxon>Bacteria</taxon>
        <taxon>Pseudomonadati</taxon>
        <taxon>Pseudomonadota</taxon>
        <taxon>Gammaproteobacteria</taxon>
        <taxon>Enterobacterales</taxon>
        <taxon>Enterobacteriaceae</taxon>
        <taxon>Escherichia</taxon>
    </lineage>
</organism>
<dbReference type="RefSeq" id="WP_273819966.1">
    <property type="nucleotide sequence ID" value="NZ_CP117562.1"/>
</dbReference>
<dbReference type="InterPro" id="IPR009093">
    <property type="entry name" value="P22_tailspike_N"/>
</dbReference>
<reference evidence="2" key="1">
    <citation type="submission" date="2023-02" db="EMBL/GenBank/DDBJ databases">
        <title>Escherichia albertii as a potential enteropathogen in the light of epidemiological and genomic studies.</title>
        <authorList>
            <person name="Leszczynska K."/>
            <person name="Swiecicka I."/>
            <person name="Daniluk T."/>
            <person name="Lebensztejn D."/>
            <person name="Chmielewska S."/>
            <person name="Leszczynska D."/>
            <person name="Gawor J."/>
            <person name="Kliber M."/>
        </authorList>
    </citation>
    <scope>NUCLEOTIDE SEQUENCE</scope>
    <source>
        <strain evidence="2">BIA_7</strain>
    </source>
</reference>
<name>A0AAX3MM35_ESCAL</name>
<evidence type="ECO:0000313" key="3">
    <source>
        <dbReference type="Proteomes" id="UP001219219"/>
    </source>
</evidence>
<sequence length="738" mass="79087">MTDSINANVVVSMPSQLFTMARSFKAVANGKIYIGKIDTDPVNPENQIQVYVENEDGSHVPVSQPIIINAAGYPVYNGQIAKFVTVQGHSMAVYDAYGAKQFYFPNVLKYDPDRLEQRLGESTGSILVGDPLDTTVANALSRRIYTIETVTQLLETDFSGVPDGMHVRTYVNGKGVKNVSEWVISSNQDLNTFSLTLPAGKYANLVCFPDMNYASFEFGGTDVENVAAVDEGNRVARAQENVRSLSFPAGKYSIGAFTLDVDKRYFSFGGAGWDLTTLISTTTGISMHHIGIDPRDRTKDREHFYQSVGGFLIDGDIANKGDSASSRTVSTAHYADLSYKSVGHRLSNVDICGLVCNWHGHTQGRTNGTTVTQNSVRVRNNAAKLKGYIGGSNDKQISVSIHGPRTTLSAAASAGDTTIQVTSAAGLSIFDVIAIEGGTLEAKYITAISGNTLTLDSALVYAHTMGGAAYLQVYGTELSGTVEVGIIYVGNSSGTEIHGLYAEQSKVFITGLVMGVEVHGCSIIQSNPTVQVDYADRASTISIHDNNTNFSIQVNVFDKAGAVNTSFDLYNCPDIKIHQSTRAQNKITLNGAFSLSSLFVSRTYDTTLTDKNFARMEFTGLYFELAAGAAAADALRLALVPSAFGYDGYTFDLNIVCRRQSGVVPGILKRVGRASTDMTNQSIDTVSLVNSYPQYNATTGVDVQFGATASRASVTCRGEAAGGQTTKFSISGVITSIL</sequence>
<accession>A0AAX3MM35</accession>
<dbReference type="SUPFAM" id="SSF51327">
    <property type="entry name" value="Head-binding domain of phage P22 tailspike protein"/>
    <property type="match status" value="1"/>
</dbReference>
<dbReference type="EMBL" id="CP117562">
    <property type="protein sequence ID" value="WDB29036.1"/>
    <property type="molecule type" value="Genomic_DNA"/>
</dbReference>
<dbReference type="Proteomes" id="UP001219219">
    <property type="component" value="Chromosome"/>
</dbReference>
<dbReference type="Gene3D" id="2.170.14.10">
    <property type="entry name" value="Phage P22 tailspike-like, N-terminal domain"/>
    <property type="match status" value="1"/>
</dbReference>
<evidence type="ECO:0000313" key="2">
    <source>
        <dbReference type="EMBL" id="WDB29036.1"/>
    </source>
</evidence>
<evidence type="ECO:0000259" key="1">
    <source>
        <dbReference type="Pfam" id="PF09008"/>
    </source>
</evidence>
<protein>
    <submittedName>
        <fullName evidence="2">Phage head-binding domain-containing protein</fullName>
    </submittedName>
</protein>
<dbReference type="InterPro" id="IPR036730">
    <property type="entry name" value="P22_tailspike_N_sf"/>
</dbReference>
<dbReference type="AlphaFoldDB" id="A0AAX3MM35"/>
<gene>
    <name evidence="2" type="ORF">PS049_22520</name>
</gene>